<protein>
    <submittedName>
        <fullName evidence="6">DUF1232 domain-containing protein</fullName>
    </submittedName>
</protein>
<evidence type="ECO:0000313" key="6">
    <source>
        <dbReference type="EMBL" id="KAB7732635.1"/>
    </source>
</evidence>
<dbReference type="GO" id="GO:0012505">
    <property type="term" value="C:endomembrane system"/>
    <property type="evidence" value="ECO:0007669"/>
    <property type="project" value="UniProtKB-SubCell"/>
</dbReference>
<keyword evidence="3" id="KW-1133">Transmembrane helix</keyword>
<accession>A0A7J5U4E6</accession>
<keyword evidence="2" id="KW-0812">Transmembrane</keyword>
<dbReference type="EMBL" id="WELI01000001">
    <property type="protein sequence ID" value="KAB7732635.1"/>
    <property type="molecule type" value="Genomic_DNA"/>
</dbReference>
<evidence type="ECO:0000256" key="1">
    <source>
        <dbReference type="ARBA" id="ARBA00004127"/>
    </source>
</evidence>
<name>A0A7J5U4E6_9BACT</name>
<keyword evidence="4" id="KW-0472">Membrane</keyword>
<gene>
    <name evidence="6" type="ORF">F5984_01375</name>
</gene>
<dbReference type="InterPro" id="IPR010652">
    <property type="entry name" value="DUF1232"/>
</dbReference>
<evidence type="ECO:0000256" key="3">
    <source>
        <dbReference type="ARBA" id="ARBA00022989"/>
    </source>
</evidence>
<evidence type="ECO:0000256" key="4">
    <source>
        <dbReference type="ARBA" id="ARBA00023136"/>
    </source>
</evidence>
<comment type="caution">
    <text evidence="6">The sequence shown here is derived from an EMBL/GenBank/DDBJ whole genome shotgun (WGS) entry which is preliminary data.</text>
</comment>
<reference evidence="6 7" key="1">
    <citation type="submission" date="2019-10" db="EMBL/GenBank/DDBJ databases">
        <title>Rudanella paleaurantiibacter sp. nov., isolated from sludge.</title>
        <authorList>
            <person name="Xu S.Q."/>
        </authorList>
    </citation>
    <scope>NUCLEOTIDE SEQUENCE [LARGE SCALE GENOMIC DNA]</scope>
    <source>
        <strain evidence="6 7">HX-22-17</strain>
    </source>
</reference>
<feature type="domain" description="DUF1232" evidence="5">
    <location>
        <begin position="81"/>
        <end position="116"/>
    </location>
</feature>
<evidence type="ECO:0000313" key="7">
    <source>
        <dbReference type="Proteomes" id="UP000488299"/>
    </source>
</evidence>
<dbReference type="Pfam" id="PF06803">
    <property type="entry name" value="DUF1232"/>
    <property type="match status" value="1"/>
</dbReference>
<dbReference type="RefSeq" id="WP_152122110.1">
    <property type="nucleotide sequence ID" value="NZ_WELI01000001.1"/>
</dbReference>
<evidence type="ECO:0000259" key="5">
    <source>
        <dbReference type="Pfam" id="PF06803"/>
    </source>
</evidence>
<evidence type="ECO:0000256" key="2">
    <source>
        <dbReference type="ARBA" id="ARBA00022692"/>
    </source>
</evidence>
<dbReference type="Proteomes" id="UP000488299">
    <property type="component" value="Unassembled WGS sequence"/>
</dbReference>
<sequence length="141" mass="15761">MEKSSLLSRVLKSVFFRSAGGRAYRTAKNSRSILKLVQDALQKSGGLSGANAGIRAQLSLLTRLLKAYASGEYREIPWKTLLRMLAVLIYFVSPIDFIPDLLPVIGLTDDIALLMWLFSSVKDDLEKFAQWESRKDIIPIG</sequence>
<keyword evidence="7" id="KW-1185">Reference proteome</keyword>
<dbReference type="AlphaFoldDB" id="A0A7J5U4E6"/>
<proteinExistence type="predicted"/>
<comment type="subcellular location">
    <subcellularLocation>
        <location evidence="1">Endomembrane system</location>
        <topology evidence="1">Multi-pass membrane protein</topology>
    </subcellularLocation>
</comment>
<organism evidence="6 7">
    <name type="scientific">Rudanella paleaurantiibacter</name>
    <dbReference type="NCBI Taxonomy" id="2614655"/>
    <lineage>
        <taxon>Bacteria</taxon>
        <taxon>Pseudomonadati</taxon>
        <taxon>Bacteroidota</taxon>
        <taxon>Cytophagia</taxon>
        <taxon>Cytophagales</taxon>
        <taxon>Cytophagaceae</taxon>
        <taxon>Rudanella</taxon>
    </lineage>
</organism>